<proteinExistence type="predicted"/>
<accession>A0A6M8BFN9</accession>
<protein>
    <submittedName>
        <fullName evidence="1">DUF2330 domain-containing protein</fullName>
    </submittedName>
</protein>
<dbReference type="InterPro" id="IPR019283">
    <property type="entry name" value="DUF2330"/>
</dbReference>
<dbReference type="Proteomes" id="UP000505210">
    <property type="component" value="Chromosome"/>
</dbReference>
<organism evidence="1 2">
    <name type="scientific">Thermoleptolyngbya sichuanensis A183</name>
    <dbReference type="NCBI Taxonomy" id="2737172"/>
    <lineage>
        <taxon>Bacteria</taxon>
        <taxon>Bacillati</taxon>
        <taxon>Cyanobacteriota</taxon>
        <taxon>Cyanophyceae</taxon>
        <taxon>Oculatellales</taxon>
        <taxon>Oculatellaceae</taxon>
        <taxon>Thermoleptolyngbya</taxon>
        <taxon>Thermoleptolyngbya sichuanensis</taxon>
    </lineage>
</organism>
<name>A0A6M8BFN9_9CYAN</name>
<dbReference type="InterPro" id="IPR016838">
    <property type="entry name" value="UCP026449"/>
</dbReference>
<gene>
    <name evidence="1" type="ORF">HPC62_09910</name>
</gene>
<evidence type="ECO:0000313" key="1">
    <source>
        <dbReference type="EMBL" id="QKD82451.1"/>
    </source>
</evidence>
<sequence>MKSLLKHSLNSLRSFRVWAIALIAFLLTFTVSSKALAFCGFYVAKADAKLYNQASQVAIARSGNRTVLTMANDYQGDVKNFAMVVPVPVILQREQVQIADSRIIERLDSFSAPRLVEYFDPDPCAPPIFWNRPMAAPAMESAAPGRAGRSNQALGVTIEERFTVGEYDILILSARESDGLETWLVQNGYRIPQGARDLLRPYIRQQMKFFVAKVNLEEYENSGYQALRPLQMTYESPRFMLPLRLGMVNAESSQDLLVYILSPEGQAEVSNYRTVKVPSDAEIPVYVKDEFSAFYKAMFQTSYTREGRNVAFLEYAWDMGSCDPCSAEPLSPEELRQAGVFWTRPEMPNNVFITRLHVRYTRDKFPEDLIFQQTNNRSLFQGRYILRHPYTGEMACEAGRQYRRSLRQRFEQEAQTLARLTGWNIRDIRDKLPQIRAEQFPALPLVARLQQLMGRVMER</sequence>
<dbReference type="Pfam" id="PF10092">
    <property type="entry name" value="DUF2330"/>
    <property type="match status" value="1"/>
</dbReference>
<keyword evidence="2" id="KW-1185">Reference proteome</keyword>
<dbReference type="PIRSF" id="PIRSF026449">
    <property type="entry name" value="UCP026449"/>
    <property type="match status" value="1"/>
</dbReference>
<dbReference type="AlphaFoldDB" id="A0A6M8BFN9"/>
<dbReference type="KEGG" id="theu:HPC62_09910"/>
<reference evidence="1 2" key="1">
    <citation type="submission" date="2020-05" db="EMBL/GenBank/DDBJ databases">
        <title>Complete genome sequence of of a novel Thermoleptolyngbya strain isolated from hot springs of Ganzi, Sichuan China.</title>
        <authorList>
            <person name="Tang J."/>
            <person name="Daroch M."/>
            <person name="Li L."/>
            <person name="Waleron K."/>
            <person name="Waleron M."/>
            <person name="Waleron M."/>
        </authorList>
    </citation>
    <scope>NUCLEOTIDE SEQUENCE [LARGE SCALE GENOMIC DNA]</scope>
    <source>
        <strain evidence="1 2">PKUAC-SCTA183</strain>
    </source>
</reference>
<evidence type="ECO:0000313" key="2">
    <source>
        <dbReference type="Proteomes" id="UP000505210"/>
    </source>
</evidence>
<dbReference type="EMBL" id="CP053661">
    <property type="protein sequence ID" value="QKD82451.1"/>
    <property type="molecule type" value="Genomic_DNA"/>
</dbReference>